<evidence type="ECO:0000256" key="1">
    <source>
        <dbReference type="SAM" id="MobiDB-lite"/>
    </source>
</evidence>
<evidence type="ECO:0000313" key="3">
    <source>
        <dbReference type="Proteomes" id="UP000824469"/>
    </source>
</evidence>
<proteinExistence type="predicted"/>
<feature type="non-terminal residue" evidence="2">
    <location>
        <position position="1"/>
    </location>
</feature>
<name>A0AA38LDD0_TAXCH</name>
<evidence type="ECO:0000313" key="2">
    <source>
        <dbReference type="EMBL" id="KAH9320869.1"/>
    </source>
</evidence>
<sequence length="164" mass="17547">EAETVKQTMVPDFLIPSPAITHSLAVPLVMESVPINPTPVAPLTQVVSPIEEQPIVNAPVPNVLPSPQQSIETLIIEQHPKEPDTSEVGVRVELAPEQVSSIAVAGKERDSEHEVQDTGRTIEDAETQSHVEGITIEAVHGETSDVTVSTTTQDTEVVAEIPET</sequence>
<dbReference type="Proteomes" id="UP000824469">
    <property type="component" value="Unassembled WGS sequence"/>
</dbReference>
<gene>
    <name evidence="2" type="ORF">KI387_015508</name>
</gene>
<comment type="caution">
    <text evidence="2">The sequence shown here is derived from an EMBL/GenBank/DDBJ whole genome shotgun (WGS) entry which is preliminary data.</text>
</comment>
<feature type="region of interest" description="Disordered" evidence="1">
    <location>
        <begin position="104"/>
        <end position="130"/>
    </location>
</feature>
<accession>A0AA38LDD0</accession>
<reference evidence="2 3" key="1">
    <citation type="journal article" date="2021" name="Nat. Plants">
        <title>The Taxus genome provides insights into paclitaxel biosynthesis.</title>
        <authorList>
            <person name="Xiong X."/>
            <person name="Gou J."/>
            <person name="Liao Q."/>
            <person name="Li Y."/>
            <person name="Zhou Q."/>
            <person name="Bi G."/>
            <person name="Li C."/>
            <person name="Du R."/>
            <person name="Wang X."/>
            <person name="Sun T."/>
            <person name="Guo L."/>
            <person name="Liang H."/>
            <person name="Lu P."/>
            <person name="Wu Y."/>
            <person name="Zhang Z."/>
            <person name="Ro D.K."/>
            <person name="Shang Y."/>
            <person name="Huang S."/>
            <person name="Yan J."/>
        </authorList>
    </citation>
    <scope>NUCLEOTIDE SEQUENCE [LARGE SCALE GENOMIC DNA]</scope>
    <source>
        <strain evidence="2">Ta-2019</strain>
    </source>
</reference>
<keyword evidence="3" id="KW-1185">Reference proteome</keyword>
<protein>
    <submittedName>
        <fullName evidence="2">Uncharacterized protein</fullName>
    </submittedName>
</protein>
<feature type="compositionally biased region" description="Basic and acidic residues" evidence="1">
    <location>
        <begin position="106"/>
        <end position="129"/>
    </location>
</feature>
<organism evidence="2 3">
    <name type="scientific">Taxus chinensis</name>
    <name type="common">Chinese yew</name>
    <name type="synonym">Taxus wallichiana var. chinensis</name>
    <dbReference type="NCBI Taxonomy" id="29808"/>
    <lineage>
        <taxon>Eukaryota</taxon>
        <taxon>Viridiplantae</taxon>
        <taxon>Streptophyta</taxon>
        <taxon>Embryophyta</taxon>
        <taxon>Tracheophyta</taxon>
        <taxon>Spermatophyta</taxon>
        <taxon>Pinopsida</taxon>
        <taxon>Pinidae</taxon>
        <taxon>Conifers II</taxon>
        <taxon>Cupressales</taxon>
        <taxon>Taxaceae</taxon>
        <taxon>Taxus</taxon>
    </lineage>
</organism>
<dbReference type="AlphaFoldDB" id="A0AA38LDD0"/>
<dbReference type="EMBL" id="JAHRHJ020000003">
    <property type="protein sequence ID" value="KAH9320869.1"/>
    <property type="molecule type" value="Genomic_DNA"/>
</dbReference>